<evidence type="ECO:0000313" key="2">
    <source>
        <dbReference type="EMBL" id="GCE27582.1"/>
    </source>
</evidence>
<reference evidence="3" key="1">
    <citation type="submission" date="2018-12" db="EMBL/GenBank/DDBJ databases">
        <title>Tengunoibacter tsumagoiensis gen. nov., sp. nov., Dictyobacter kobayashii sp. nov., D. alpinus sp. nov., and D. joshuensis sp. nov. and description of Dictyobacteraceae fam. nov. within the order Ktedonobacterales isolated from Tengu-no-mugimeshi.</title>
        <authorList>
            <person name="Wang C.M."/>
            <person name="Zheng Y."/>
            <person name="Sakai Y."/>
            <person name="Toyoda A."/>
            <person name="Minakuchi Y."/>
            <person name="Abe K."/>
            <person name="Yokota A."/>
            <person name="Yabe S."/>
        </authorList>
    </citation>
    <scope>NUCLEOTIDE SEQUENCE [LARGE SCALE GENOMIC DNA]</scope>
    <source>
        <strain evidence="3">Uno16</strain>
    </source>
</reference>
<dbReference type="AlphaFoldDB" id="A0A402B8E4"/>
<gene>
    <name evidence="2" type="ORF">KDA_30660</name>
</gene>
<dbReference type="EMBL" id="BIFT01000001">
    <property type="protein sequence ID" value="GCE27582.1"/>
    <property type="molecule type" value="Genomic_DNA"/>
</dbReference>
<evidence type="ECO:0000313" key="3">
    <source>
        <dbReference type="Proteomes" id="UP000287171"/>
    </source>
</evidence>
<dbReference type="SUPFAM" id="SSF53300">
    <property type="entry name" value="vWA-like"/>
    <property type="match status" value="1"/>
</dbReference>
<comment type="caution">
    <text evidence="2">The sequence shown here is derived from an EMBL/GenBank/DDBJ whole genome shotgun (WGS) entry which is preliminary data.</text>
</comment>
<protein>
    <recommendedName>
        <fullName evidence="1">VWFA domain-containing protein</fullName>
    </recommendedName>
</protein>
<feature type="domain" description="VWFA" evidence="1">
    <location>
        <begin position="1"/>
        <end position="167"/>
    </location>
</feature>
<dbReference type="InterPro" id="IPR036465">
    <property type="entry name" value="vWFA_dom_sf"/>
</dbReference>
<name>A0A402B8E4_9CHLR</name>
<dbReference type="PROSITE" id="PS50234">
    <property type="entry name" value="VWFA"/>
    <property type="match status" value="1"/>
</dbReference>
<accession>A0A402B8E4</accession>
<organism evidence="2 3">
    <name type="scientific">Dictyobacter alpinus</name>
    <dbReference type="NCBI Taxonomy" id="2014873"/>
    <lineage>
        <taxon>Bacteria</taxon>
        <taxon>Bacillati</taxon>
        <taxon>Chloroflexota</taxon>
        <taxon>Ktedonobacteria</taxon>
        <taxon>Ktedonobacterales</taxon>
        <taxon>Dictyobacteraceae</taxon>
        <taxon>Dictyobacter</taxon>
    </lineage>
</organism>
<dbReference type="InterPro" id="IPR002035">
    <property type="entry name" value="VWF_A"/>
</dbReference>
<evidence type="ECO:0000259" key="1">
    <source>
        <dbReference type="PROSITE" id="PS50234"/>
    </source>
</evidence>
<sequence>MKGYKTDVARAAADYLLDSAQKPDHQAAVLAFDDYIEVPVPLQQIKNSIPYKLLLRNIVPRGNTDLFGAWQAAISTLRILDNTWDRRVVLITDGLMNRGMTNPVKFRQQVESIWRTEKIATTCISMGEDWNIDLLNELASVGGGSLHFIDTVSQAEQALHEAFHSNSGVIACNLRVELEPLNSAHISQVNGVVTHLEAGNTATFPIANQLLTNVEEQFILRLEFPPLISNQATDLLRCALVYETPTSAKTQRTADKFLHIFGEASGSSYGPAIVHQGIICTAHAILSRELFKQALDAYLDKNPELGTALLEQAKIALQSTPTTPRGYQSNVTMQERRIRDLERFQGHVPLEYIKQKYIEELSHRDVIWDKLCQLFDRLLTSSDNVHFARELTELFKWSNRMIDNYKLLLPIPFDNSNAEYLQDKNHLSKRKRFLSMEAFWLSVMANHVSKMLDEQKELVQWQTENSRDQSSIIAILAGACFGLERTRQGTQEEIRELMESYLESKYAIILAHG</sequence>
<keyword evidence="3" id="KW-1185">Reference proteome</keyword>
<dbReference type="Proteomes" id="UP000287171">
    <property type="component" value="Unassembled WGS sequence"/>
</dbReference>
<proteinExistence type="predicted"/>
<dbReference type="Gene3D" id="3.40.50.410">
    <property type="entry name" value="von Willebrand factor, type A domain"/>
    <property type="match status" value="1"/>
</dbReference>